<sequence>MPNVSEPTMRTVPLLCRLTLVLLLVAGLVPAAAGAAVAAPAPEPPGELAPTMVVLDGSGSMTGPDPSGGTKIDAARQAVHALVDGTADGAPLGLAVYGTGTGNAPEERDRGCQDVSVVRGPLALDRGELLGAVDRVTPRGYTPIGRSLQVAAEQLPSEGPRSVVLVSDGEDTCAPPEPCEVARTLAESGVDLVVHTVGFGVDDPAREQLGCIARTTGGTYTDAPEGSDLQRVLPRVAATALRNYEPTGAPITGGPDAVAAPTAGPGDYLDTIGQRETRFYALDVPAGATARFSATVAYPRVPDVDTIDDFNSLILRTLGATGRDCLRSSTEQQNRSSDGAPLTVATVWDGAEPTATGPDGCTGPGRYVFSLEWGRVSAGVPARLPVELSLAVEPGVTDPGPPGVLPAAELTPGGTEPVPVPAGATFGSAAELAGPGAYTDVVRRGEFVFYRVRLEWGQSLAYRVTLAETPGRGPANVSFARTVLYAPSREEIGQVFTSYNGAASVLPHDRPALSTHPVRYLNRESTDVAVRPQSVPGWFYIGVQVSPPRDERSASAAPVPVRLDLSVGGAVEPGPAYAVATPGPAAGQADADGRADDGGDTRDGAWFLPFAVAAGAIPVIGVFAWLRWRRRR</sequence>
<reference evidence="5 6" key="1">
    <citation type="submission" date="2019-06" db="EMBL/GenBank/DDBJ databases">
        <title>Whole genome shotgun sequence of Pseudonocardia saturnea NBRC 14499.</title>
        <authorList>
            <person name="Hosoyama A."/>
            <person name="Uohara A."/>
            <person name="Ohji S."/>
            <person name="Ichikawa N."/>
        </authorList>
    </citation>
    <scope>NUCLEOTIDE SEQUENCE [LARGE SCALE GENOMIC DNA]</scope>
    <source>
        <strain evidence="5 6">NBRC 14499</strain>
    </source>
</reference>
<dbReference type="PANTHER" id="PTHR10579:SF43">
    <property type="entry name" value="ZINC FINGER (C3HC4-TYPE RING FINGER) FAMILY PROTEIN"/>
    <property type="match status" value="1"/>
</dbReference>
<feature type="domain" description="VWFA" evidence="4">
    <location>
        <begin position="50"/>
        <end position="236"/>
    </location>
</feature>
<dbReference type="Pfam" id="PF13519">
    <property type="entry name" value="VWA_2"/>
    <property type="match status" value="1"/>
</dbReference>
<dbReference type="SUPFAM" id="SSF53300">
    <property type="entry name" value="vWA-like"/>
    <property type="match status" value="1"/>
</dbReference>
<dbReference type="InterPro" id="IPR036465">
    <property type="entry name" value="vWFA_dom_sf"/>
</dbReference>
<keyword evidence="2" id="KW-0472">Membrane</keyword>
<dbReference type="PANTHER" id="PTHR10579">
    <property type="entry name" value="CALCIUM-ACTIVATED CHLORIDE CHANNEL REGULATOR"/>
    <property type="match status" value="1"/>
</dbReference>
<feature type="signal peptide" evidence="3">
    <location>
        <begin position="1"/>
        <end position="31"/>
    </location>
</feature>
<keyword evidence="2" id="KW-0812">Transmembrane</keyword>
<proteinExistence type="predicted"/>
<evidence type="ECO:0000256" key="2">
    <source>
        <dbReference type="SAM" id="Phobius"/>
    </source>
</evidence>
<feature type="chain" id="PRO_5045356547" description="VWFA domain-containing protein" evidence="3">
    <location>
        <begin position="32"/>
        <end position="632"/>
    </location>
</feature>
<accession>A0ABQ0S9D1</accession>
<dbReference type="Proteomes" id="UP000320693">
    <property type="component" value="Unassembled WGS sequence"/>
</dbReference>
<comment type="caution">
    <text evidence="5">The sequence shown here is derived from an EMBL/GenBank/DDBJ whole genome shotgun (WGS) entry which is preliminary data.</text>
</comment>
<keyword evidence="3" id="KW-0732">Signal</keyword>
<dbReference type="InterPro" id="IPR002035">
    <property type="entry name" value="VWF_A"/>
</dbReference>
<keyword evidence="2" id="KW-1133">Transmembrane helix</keyword>
<dbReference type="Gene3D" id="3.40.50.410">
    <property type="entry name" value="von Willebrand factor, type A domain"/>
    <property type="match status" value="1"/>
</dbReference>
<evidence type="ECO:0000313" key="6">
    <source>
        <dbReference type="Proteomes" id="UP000320693"/>
    </source>
</evidence>
<feature type="transmembrane region" description="Helical" evidence="2">
    <location>
        <begin position="606"/>
        <end position="626"/>
    </location>
</feature>
<evidence type="ECO:0000259" key="4">
    <source>
        <dbReference type="PROSITE" id="PS50234"/>
    </source>
</evidence>
<dbReference type="EMBL" id="BJNH01000133">
    <property type="protein sequence ID" value="GEC29525.1"/>
    <property type="molecule type" value="Genomic_DNA"/>
</dbReference>
<name>A0ABQ0S9D1_9PSEU</name>
<keyword evidence="6" id="KW-1185">Reference proteome</keyword>
<dbReference type="SMART" id="SM00327">
    <property type="entry name" value="VWA"/>
    <property type="match status" value="1"/>
</dbReference>
<evidence type="ECO:0000256" key="3">
    <source>
        <dbReference type="SAM" id="SignalP"/>
    </source>
</evidence>
<feature type="region of interest" description="Disordered" evidence="1">
    <location>
        <begin position="576"/>
        <end position="598"/>
    </location>
</feature>
<evidence type="ECO:0000313" key="5">
    <source>
        <dbReference type="EMBL" id="GEC29525.1"/>
    </source>
</evidence>
<dbReference type="InterPro" id="IPR051266">
    <property type="entry name" value="CLCR"/>
</dbReference>
<evidence type="ECO:0000256" key="1">
    <source>
        <dbReference type="SAM" id="MobiDB-lite"/>
    </source>
</evidence>
<gene>
    <name evidence="5" type="ORF">PSA01_65540</name>
</gene>
<organism evidence="5 6">
    <name type="scientific">Pseudonocardia saturnea</name>
    <dbReference type="NCBI Taxonomy" id="33909"/>
    <lineage>
        <taxon>Bacteria</taxon>
        <taxon>Bacillati</taxon>
        <taxon>Actinomycetota</taxon>
        <taxon>Actinomycetes</taxon>
        <taxon>Pseudonocardiales</taxon>
        <taxon>Pseudonocardiaceae</taxon>
        <taxon>Pseudonocardia</taxon>
    </lineage>
</organism>
<feature type="compositionally biased region" description="Low complexity" evidence="1">
    <location>
        <begin position="580"/>
        <end position="590"/>
    </location>
</feature>
<dbReference type="PROSITE" id="PS50234">
    <property type="entry name" value="VWFA"/>
    <property type="match status" value="1"/>
</dbReference>
<protein>
    <recommendedName>
        <fullName evidence="4">VWFA domain-containing protein</fullName>
    </recommendedName>
</protein>